<comment type="caution">
    <text evidence="2">The sequence shown here is derived from an EMBL/GenBank/DDBJ whole genome shotgun (WGS) entry which is preliminary data.</text>
</comment>
<evidence type="ECO:0000256" key="1">
    <source>
        <dbReference type="SAM" id="MobiDB-lite"/>
    </source>
</evidence>
<reference evidence="2 3" key="1">
    <citation type="journal article" date="2021" name="Elife">
        <title>Chloroplast acquisition without the gene transfer in kleptoplastic sea slugs, Plakobranchus ocellatus.</title>
        <authorList>
            <person name="Maeda T."/>
            <person name="Takahashi S."/>
            <person name="Yoshida T."/>
            <person name="Shimamura S."/>
            <person name="Takaki Y."/>
            <person name="Nagai Y."/>
            <person name="Toyoda A."/>
            <person name="Suzuki Y."/>
            <person name="Arimoto A."/>
            <person name="Ishii H."/>
            <person name="Satoh N."/>
            <person name="Nishiyama T."/>
            <person name="Hasebe M."/>
            <person name="Maruyama T."/>
            <person name="Minagawa J."/>
            <person name="Obokata J."/>
            <person name="Shigenobu S."/>
        </authorList>
    </citation>
    <scope>NUCLEOTIDE SEQUENCE [LARGE SCALE GENOMIC DNA]</scope>
</reference>
<feature type="region of interest" description="Disordered" evidence="1">
    <location>
        <begin position="1"/>
        <end position="22"/>
    </location>
</feature>
<dbReference type="Proteomes" id="UP000735302">
    <property type="component" value="Unassembled WGS sequence"/>
</dbReference>
<protein>
    <submittedName>
        <fullName evidence="2">Uncharacterized protein</fullName>
    </submittedName>
</protein>
<evidence type="ECO:0000313" key="2">
    <source>
        <dbReference type="EMBL" id="GFO26345.1"/>
    </source>
</evidence>
<sequence>MNSSSSSYNDDDDDNSKNNNCNKKIASINENIQGSKIDPCLKAENSSNRGSSCEKTSSSGFLRTLELSSTECDSSEQV</sequence>
<dbReference type="EMBL" id="BLXT01005820">
    <property type="protein sequence ID" value="GFO26345.1"/>
    <property type="molecule type" value="Genomic_DNA"/>
</dbReference>
<organism evidence="2 3">
    <name type="scientific">Plakobranchus ocellatus</name>
    <dbReference type="NCBI Taxonomy" id="259542"/>
    <lineage>
        <taxon>Eukaryota</taxon>
        <taxon>Metazoa</taxon>
        <taxon>Spiralia</taxon>
        <taxon>Lophotrochozoa</taxon>
        <taxon>Mollusca</taxon>
        <taxon>Gastropoda</taxon>
        <taxon>Heterobranchia</taxon>
        <taxon>Euthyneura</taxon>
        <taxon>Panpulmonata</taxon>
        <taxon>Sacoglossa</taxon>
        <taxon>Placobranchoidea</taxon>
        <taxon>Plakobranchidae</taxon>
        <taxon>Plakobranchus</taxon>
    </lineage>
</organism>
<gene>
    <name evidence="2" type="ORF">PoB_005285000</name>
</gene>
<feature type="region of interest" description="Disordered" evidence="1">
    <location>
        <begin position="40"/>
        <end position="60"/>
    </location>
</feature>
<dbReference type="AlphaFoldDB" id="A0AAV4C3Y8"/>
<feature type="compositionally biased region" description="Polar residues" evidence="1">
    <location>
        <begin position="44"/>
        <end position="60"/>
    </location>
</feature>
<accession>A0AAV4C3Y8</accession>
<keyword evidence="3" id="KW-1185">Reference proteome</keyword>
<name>A0AAV4C3Y8_9GAST</name>
<evidence type="ECO:0000313" key="3">
    <source>
        <dbReference type="Proteomes" id="UP000735302"/>
    </source>
</evidence>
<proteinExistence type="predicted"/>